<feature type="region of interest" description="Disordered" evidence="1">
    <location>
        <begin position="117"/>
        <end position="139"/>
    </location>
</feature>
<organism evidence="3 4">
    <name type="scientific">Euroglyphus maynei</name>
    <name type="common">Mayne's house dust mite</name>
    <dbReference type="NCBI Taxonomy" id="6958"/>
    <lineage>
        <taxon>Eukaryota</taxon>
        <taxon>Metazoa</taxon>
        <taxon>Ecdysozoa</taxon>
        <taxon>Arthropoda</taxon>
        <taxon>Chelicerata</taxon>
        <taxon>Arachnida</taxon>
        <taxon>Acari</taxon>
        <taxon>Acariformes</taxon>
        <taxon>Sarcoptiformes</taxon>
        <taxon>Astigmata</taxon>
        <taxon>Psoroptidia</taxon>
        <taxon>Analgoidea</taxon>
        <taxon>Pyroglyphidae</taxon>
        <taxon>Pyroglyphinae</taxon>
        <taxon>Euroglyphus</taxon>
    </lineage>
</organism>
<dbReference type="AlphaFoldDB" id="A0A1Y3B3H0"/>
<name>A0A1Y3B3H0_EURMA</name>
<dbReference type="Proteomes" id="UP000194236">
    <property type="component" value="Unassembled WGS sequence"/>
</dbReference>
<evidence type="ECO:0000313" key="4">
    <source>
        <dbReference type="Proteomes" id="UP000194236"/>
    </source>
</evidence>
<evidence type="ECO:0000256" key="2">
    <source>
        <dbReference type="SAM" id="Phobius"/>
    </source>
</evidence>
<feature type="compositionally biased region" description="Basic and acidic residues" evidence="1">
    <location>
        <begin position="123"/>
        <end position="139"/>
    </location>
</feature>
<reference evidence="3 4" key="1">
    <citation type="submission" date="2017-03" db="EMBL/GenBank/DDBJ databases">
        <title>Genome Survey of Euroglyphus maynei.</title>
        <authorList>
            <person name="Arlian L.G."/>
            <person name="Morgan M.S."/>
            <person name="Rider S.D."/>
        </authorList>
    </citation>
    <scope>NUCLEOTIDE SEQUENCE [LARGE SCALE GENOMIC DNA]</scope>
    <source>
        <strain evidence="3">Arlian Lab</strain>
        <tissue evidence="3">Whole body</tissue>
    </source>
</reference>
<evidence type="ECO:0000313" key="3">
    <source>
        <dbReference type="EMBL" id="OTF75370.1"/>
    </source>
</evidence>
<comment type="caution">
    <text evidence="3">The sequence shown here is derived from an EMBL/GenBank/DDBJ whole genome shotgun (WGS) entry which is preliminary data.</text>
</comment>
<protein>
    <submittedName>
        <fullName evidence="3">Uncharacterized protein</fullName>
    </submittedName>
</protein>
<gene>
    <name evidence="3" type="ORF">BLA29_005888</name>
</gene>
<sequence>GILHPRPHISLRTTIDNCSAEIREYYLSPSSASDHFLQMNSRFLTSYQPEGLGKILHISYLIMSVVGFVVCVVIGLTVSLLTGGHHENRKLDQRLLSPIVRNVSFVTDVILDGNSNNNHNNHLKVDGNNKEKNSIQEKSNEQIEMGITNVAFIK</sequence>
<dbReference type="EMBL" id="MUJZ01042306">
    <property type="protein sequence ID" value="OTF75370.1"/>
    <property type="molecule type" value="Genomic_DNA"/>
</dbReference>
<keyword evidence="2" id="KW-0812">Transmembrane</keyword>
<keyword evidence="2" id="KW-0472">Membrane</keyword>
<feature type="transmembrane region" description="Helical" evidence="2">
    <location>
        <begin position="58"/>
        <end position="81"/>
    </location>
</feature>
<proteinExistence type="predicted"/>
<feature type="non-terminal residue" evidence="3">
    <location>
        <position position="1"/>
    </location>
</feature>
<keyword evidence="2" id="KW-1133">Transmembrane helix</keyword>
<accession>A0A1Y3B3H0</accession>
<keyword evidence="4" id="KW-1185">Reference proteome</keyword>
<evidence type="ECO:0000256" key="1">
    <source>
        <dbReference type="SAM" id="MobiDB-lite"/>
    </source>
</evidence>